<protein>
    <submittedName>
        <fullName evidence="1">Spore coat protein E</fullName>
    </submittedName>
</protein>
<comment type="caution">
    <text evidence="1">The sequence shown here is derived from an EMBL/GenBank/DDBJ whole genome shotgun (WGS) entry which is preliminary data.</text>
</comment>
<keyword evidence="2" id="KW-1185">Reference proteome</keyword>
<evidence type="ECO:0000313" key="1">
    <source>
        <dbReference type="EMBL" id="MDQ0164818.1"/>
    </source>
</evidence>
<dbReference type="Proteomes" id="UP001235840">
    <property type="component" value="Unassembled WGS sequence"/>
</dbReference>
<evidence type="ECO:0000313" key="2">
    <source>
        <dbReference type="Proteomes" id="UP001235840"/>
    </source>
</evidence>
<dbReference type="EMBL" id="JAUSTY010000002">
    <property type="protein sequence ID" value="MDQ0164818.1"/>
    <property type="molecule type" value="Genomic_DNA"/>
</dbReference>
<keyword evidence="1" id="KW-0167">Capsid protein</keyword>
<gene>
    <name evidence="1" type="ORF">J2S11_000718</name>
</gene>
<organism evidence="1 2">
    <name type="scientific">Caldalkalibacillus horti</name>
    <dbReference type="NCBI Taxonomy" id="77523"/>
    <lineage>
        <taxon>Bacteria</taxon>
        <taxon>Bacillati</taxon>
        <taxon>Bacillota</taxon>
        <taxon>Bacilli</taxon>
        <taxon>Bacillales</taxon>
        <taxon>Bacillaceae</taxon>
        <taxon>Caldalkalibacillus</taxon>
    </lineage>
</organism>
<dbReference type="Pfam" id="PF10628">
    <property type="entry name" value="CotE"/>
    <property type="match status" value="1"/>
</dbReference>
<name>A0ABT9VV01_9BACI</name>
<proteinExistence type="predicted"/>
<keyword evidence="1" id="KW-0946">Virion</keyword>
<reference evidence="1 2" key="1">
    <citation type="submission" date="2023-07" db="EMBL/GenBank/DDBJ databases">
        <title>Genomic Encyclopedia of Type Strains, Phase IV (KMG-IV): sequencing the most valuable type-strain genomes for metagenomic binning, comparative biology and taxonomic classification.</title>
        <authorList>
            <person name="Goeker M."/>
        </authorList>
    </citation>
    <scope>NUCLEOTIDE SEQUENCE [LARGE SCALE GENOMIC DNA]</scope>
    <source>
        <strain evidence="1 2">DSM 12751</strain>
    </source>
</reference>
<accession>A0ABT9VV01</accession>
<sequence length="188" mass="20777">MSHTEKDVQCREIITKAVCGKGRKFCQATHTVTPSHSPTSILGCWIINHTYTAEKVGDTVEVSGSYDINAWYSYSNNTKTEVATENVSYCDSIPLTIEDKNVLDQGLEVFAKATQQPTASEATISSSGNSILVQVERDFYVEIVGETKICVMVCPHGCDDDDKEFGFGDDEDDGFEELDSDFFIDDLD</sequence>
<dbReference type="InterPro" id="IPR018901">
    <property type="entry name" value="Spore_coat_CotE"/>
</dbReference>
<dbReference type="RefSeq" id="WP_307390993.1">
    <property type="nucleotide sequence ID" value="NZ_BAAADK010000018.1"/>
</dbReference>